<dbReference type="STRING" id="1802620.A3D91_03280"/>
<protein>
    <recommendedName>
        <fullName evidence="3">Baseplate protein J-like domain-containing protein</fullName>
    </recommendedName>
</protein>
<dbReference type="AlphaFoldDB" id="A0A1F4V657"/>
<dbReference type="Proteomes" id="UP000178127">
    <property type="component" value="Unassembled WGS sequence"/>
</dbReference>
<organism evidence="1 2">
    <name type="scientific">candidate division WWE3 bacterium RIFCSPHIGHO2_02_FULL_38_14</name>
    <dbReference type="NCBI Taxonomy" id="1802620"/>
    <lineage>
        <taxon>Bacteria</taxon>
        <taxon>Katanobacteria</taxon>
    </lineage>
</organism>
<proteinExistence type="predicted"/>
<accession>A0A1F4V657</accession>
<reference evidence="1 2" key="1">
    <citation type="journal article" date="2016" name="Nat. Commun.">
        <title>Thousands of microbial genomes shed light on interconnected biogeochemical processes in an aquifer system.</title>
        <authorList>
            <person name="Anantharaman K."/>
            <person name="Brown C.T."/>
            <person name="Hug L.A."/>
            <person name="Sharon I."/>
            <person name="Castelle C.J."/>
            <person name="Probst A.J."/>
            <person name="Thomas B.C."/>
            <person name="Singh A."/>
            <person name="Wilkins M.J."/>
            <person name="Karaoz U."/>
            <person name="Brodie E.L."/>
            <person name="Williams K.H."/>
            <person name="Hubbard S.S."/>
            <person name="Banfield J.F."/>
        </authorList>
    </citation>
    <scope>NUCLEOTIDE SEQUENCE [LARGE SCALE GENOMIC DNA]</scope>
</reference>
<evidence type="ECO:0008006" key="3">
    <source>
        <dbReference type="Google" id="ProtNLM"/>
    </source>
</evidence>
<comment type="caution">
    <text evidence="1">The sequence shown here is derived from an EMBL/GenBank/DDBJ whole genome shotgun (WGS) entry which is preliminary data.</text>
</comment>
<evidence type="ECO:0000313" key="2">
    <source>
        <dbReference type="Proteomes" id="UP000178127"/>
    </source>
</evidence>
<name>A0A1F4V657_UNCKA</name>
<dbReference type="EMBL" id="MEVD01000022">
    <property type="protein sequence ID" value="OGC52667.1"/>
    <property type="molecule type" value="Genomic_DNA"/>
</dbReference>
<evidence type="ECO:0000313" key="1">
    <source>
        <dbReference type="EMBL" id="OGC52667.1"/>
    </source>
</evidence>
<gene>
    <name evidence="1" type="ORF">A3D91_03280</name>
</gene>
<sequence>MTKIELDLSDNVISTIKKVKETVDADIEVLIPEGSVILENSINIKLLNKQAEKYGKNLRIVTFDEAGQNLLSMLNDEVGRDRYSEVAPEERELMHERKMAPKRKLPKPDLDFIGGVNLPRISVPRINFGMGGLGKSKTAVGGGILLIATVLFVLFNFSRSVKADVNIIVHSQPLARSIQIRVDKNGLTKAPEKTLRGLAVIATENGTLTTPTTGEKLEGKRAKGKAKIYNFTDAEIELNKGDILIAKIDGKDYNYSLDDDVTVAAGTPGTNAEGEPIINSSEAEVNIVAADIGTIYNIESGSDLEVKGYKRLQVTAKTSTNITGGESKIIKTVTQADRDKLSKELTKTVTEAAQKALEGKSTNSVKVIQGTASAGETQEVFNHNLNDEADTLELMTTVTMNALAYNTVDLDKLVEDLLKDFVPENFVLSSKEKEVNTEVLGNSETTVLNSDQADLQVTIKTFVVPDISEDDIKEMLKGKDSKEAEEILGGVKNIRTYSLNLNTPLPIFRSIPTNTDNINVVIERE</sequence>